<name>A0ACB9RW14_9MYRT</name>
<accession>A0ACB9RW14</accession>
<evidence type="ECO:0000313" key="2">
    <source>
        <dbReference type="Proteomes" id="UP001057402"/>
    </source>
</evidence>
<proteinExistence type="predicted"/>
<sequence>MMARWTTARAVEGGADLRLIYVSPTVSPVKERMGRVESWEVRENGLGEMGQGLLGLGRRKDLLLKQEEDKKEEECEASGKGAAIFN</sequence>
<gene>
    <name evidence="1" type="ORF">MLD38_008389</name>
</gene>
<evidence type="ECO:0000313" key="1">
    <source>
        <dbReference type="EMBL" id="KAI4382421.1"/>
    </source>
</evidence>
<protein>
    <submittedName>
        <fullName evidence="1">Uncharacterized protein</fullName>
    </submittedName>
</protein>
<dbReference type="EMBL" id="CM042882">
    <property type="protein sequence ID" value="KAI4382421.1"/>
    <property type="molecule type" value="Genomic_DNA"/>
</dbReference>
<organism evidence="1 2">
    <name type="scientific">Melastoma candidum</name>
    <dbReference type="NCBI Taxonomy" id="119954"/>
    <lineage>
        <taxon>Eukaryota</taxon>
        <taxon>Viridiplantae</taxon>
        <taxon>Streptophyta</taxon>
        <taxon>Embryophyta</taxon>
        <taxon>Tracheophyta</taxon>
        <taxon>Spermatophyta</taxon>
        <taxon>Magnoliopsida</taxon>
        <taxon>eudicotyledons</taxon>
        <taxon>Gunneridae</taxon>
        <taxon>Pentapetalae</taxon>
        <taxon>rosids</taxon>
        <taxon>malvids</taxon>
        <taxon>Myrtales</taxon>
        <taxon>Melastomataceae</taxon>
        <taxon>Melastomatoideae</taxon>
        <taxon>Melastomateae</taxon>
        <taxon>Melastoma</taxon>
    </lineage>
</organism>
<keyword evidence="2" id="KW-1185">Reference proteome</keyword>
<comment type="caution">
    <text evidence="1">The sequence shown here is derived from an EMBL/GenBank/DDBJ whole genome shotgun (WGS) entry which is preliminary data.</text>
</comment>
<reference evidence="2" key="1">
    <citation type="journal article" date="2023" name="Front. Plant Sci.">
        <title>Chromosomal-level genome assembly of Melastoma candidum provides insights into trichome evolution.</title>
        <authorList>
            <person name="Zhong Y."/>
            <person name="Wu W."/>
            <person name="Sun C."/>
            <person name="Zou P."/>
            <person name="Liu Y."/>
            <person name="Dai S."/>
            <person name="Zhou R."/>
        </authorList>
    </citation>
    <scope>NUCLEOTIDE SEQUENCE [LARGE SCALE GENOMIC DNA]</scope>
</reference>
<dbReference type="Proteomes" id="UP001057402">
    <property type="component" value="Chromosome 3"/>
</dbReference>